<proteinExistence type="predicted"/>
<feature type="compositionally biased region" description="Polar residues" evidence="1">
    <location>
        <begin position="85"/>
        <end position="102"/>
    </location>
</feature>
<keyword evidence="2" id="KW-0812">Transmembrane</keyword>
<feature type="region of interest" description="Disordered" evidence="1">
    <location>
        <begin position="59"/>
        <end position="102"/>
    </location>
</feature>
<evidence type="ECO:0000256" key="1">
    <source>
        <dbReference type="SAM" id="MobiDB-lite"/>
    </source>
</evidence>
<dbReference type="EMBL" id="HBUF01413874">
    <property type="protein sequence ID" value="CAG6739551.1"/>
    <property type="molecule type" value="Transcribed_RNA"/>
</dbReference>
<dbReference type="EMBL" id="HBUF01587718">
    <property type="protein sequence ID" value="CAG6772380.1"/>
    <property type="molecule type" value="Transcribed_RNA"/>
</dbReference>
<keyword evidence="2" id="KW-0472">Membrane</keyword>
<name>A0A8D9F210_9HEMI</name>
<evidence type="ECO:0000313" key="3">
    <source>
        <dbReference type="EMBL" id="CAG6772380.1"/>
    </source>
</evidence>
<feature type="transmembrane region" description="Helical" evidence="2">
    <location>
        <begin position="37"/>
        <end position="57"/>
    </location>
</feature>
<sequence length="102" mass="11349">MSSSIITQSPLILPASVVLQPTSPVMKRTMRKTMMKILASTVMGMMVMRVTAVMMLTSQRAGRSRNMEVTPSPMEASQGEPAPPSRTNSWWRWRTNSRPPGI</sequence>
<keyword evidence="2" id="KW-1133">Transmembrane helix</keyword>
<dbReference type="AlphaFoldDB" id="A0A8D9F210"/>
<protein>
    <submittedName>
        <fullName evidence="3">Uncharacterized protein</fullName>
    </submittedName>
</protein>
<accession>A0A8D9F210</accession>
<dbReference type="EMBL" id="HBUF01253604">
    <property type="protein sequence ID" value="CAG6680912.1"/>
    <property type="molecule type" value="Transcribed_RNA"/>
</dbReference>
<evidence type="ECO:0000256" key="2">
    <source>
        <dbReference type="SAM" id="Phobius"/>
    </source>
</evidence>
<reference evidence="3" key="1">
    <citation type="submission" date="2021-05" db="EMBL/GenBank/DDBJ databases">
        <authorList>
            <person name="Alioto T."/>
            <person name="Alioto T."/>
            <person name="Gomez Garrido J."/>
        </authorList>
    </citation>
    <scope>NUCLEOTIDE SEQUENCE</scope>
</reference>
<organism evidence="3">
    <name type="scientific">Cacopsylla melanoneura</name>
    <dbReference type="NCBI Taxonomy" id="428564"/>
    <lineage>
        <taxon>Eukaryota</taxon>
        <taxon>Metazoa</taxon>
        <taxon>Ecdysozoa</taxon>
        <taxon>Arthropoda</taxon>
        <taxon>Hexapoda</taxon>
        <taxon>Insecta</taxon>
        <taxon>Pterygota</taxon>
        <taxon>Neoptera</taxon>
        <taxon>Paraneoptera</taxon>
        <taxon>Hemiptera</taxon>
        <taxon>Sternorrhyncha</taxon>
        <taxon>Psylloidea</taxon>
        <taxon>Psyllidae</taxon>
        <taxon>Psyllinae</taxon>
        <taxon>Cacopsylla</taxon>
    </lineage>
</organism>